<evidence type="ECO:0000256" key="3">
    <source>
        <dbReference type="ARBA" id="ARBA00022801"/>
    </source>
</evidence>
<feature type="domain" description="DHHA2" evidence="5">
    <location>
        <begin position="283"/>
        <end position="489"/>
    </location>
</feature>
<comment type="caution">
    <text evidence="6">The sequence shown here is derived from an EMBL/GenBank/DDBJ whole genome shotgun (WGS) entry which is preliminary data.</text>
</comment>
<dbReference type="Proteomes" id="UP000054988">
    <property type="component" value="Unassembled WGS sequence"/>
</dbReference>
<sequence length="492" mass="53588">MSRRILADFLVASKQHYLSALKASKNDWTVVMGNESGDLDTIACAIAYAYHQTHHMNKPTIPFIRIHPDDLKLRAENIYALSLAGVTEPQNQLFLLSDVPEGKWNQTNFALVDHNRLAPEYAQGDGEEKPRVVAVIDHHEDEGLYTETANPRTIVPTGSCASQVAAFIFSGTLHDSNSTPPSIPPEVATLLLSAILVDTSLKATSEGGKATDIDVHAAALLMPHVAYPEEVTSEDIQSMASGLAASDVYTTSWASLRSLPQPESNGTSLAQLLRKSPPLKTLMSTLSAKKSDVSHLSAPELLKRDYKEYTFDVELGGDKITLKAGLSTVPVELSAWVGAGLHSNDGDITTILTDGREFMEKRGLAILGILTHYQKERKKGGKPKSKREMAWLIRGDYFSSSGPSSETSITSARILARHIFAGIEASEVLSVKKHKKFKRYTLPPSSTDSQLSNGDDAHASPSNIMVRIYKQGNAHATRKATAPILRRILKGE</sequence>
<evidence type="ECO:0000313" key="6">
    <source>
        <dbReference type="EMBL" id="KTB29491.1"/>
    </source>
</evidence>
<proteinExistence type="predicted"/>
<dbReference type="PANTHER" id="PTHR12112">
    <property type="entry name" value="BNIP - RELATED"/>
    <property type="match status" value="1"/>
</dbReference>
<keyword evidence="2" id="KW-0479">Metal-binding</keyword>
<reference evidence="6 7" key="1">
    <citation type="submission" date="2015-12" db="EMBL/GenBank/DDBJ databases">
        <title>Draft genome sequence of Moniliophthora roreri, the causal agent of frosty pod rot of cacao.</title>
        <authorList>
            <person name="Aime M.C."/>
            <person name="Diaz-Valderrama J.R."/>
            <person name="Kijpornyongpan T."/>
            <person name="Phillips-Mora W."/>
        </authorList>
    </citation>
    <scope>NUCLEOTIDE SEQUENCE [LARGE SCALE GENOMIC DNA]</scope>
    <source>
        <strain evidence="6 7">MCA 2952</strain>
    </source>
</reference>
<dbReference type="InterPro" id="IPR038763">
    <property type="entry name" value="DHH_sf"/>
</dbReference>
<dbReference type="AlphaFoldDB" id="A0A0W0EZJ8"/>
<evidence type="ECO:0000313" key="7">
    <source>
        <dbReference type="Proteomes" id="UP000054988"/>
    </source>
</evidence>
<name>A0A0W0EZJ8_MONRR</name>
<dbReference type="Pfam" id="PF02833">
    <property type="entry name" value="DHHA2"/>
    <property type="match status" value="1"/>
</dbReference>
<dbReference type="Gene3D" id="3.10.310.20">
    <property type="entry name" value="DHHA2 domain"/>
    <property type="match status" value="1"/>
</dbReference>
<evidence type="ECO:0000256" key="4">
    <source>
        <dbReference type="ARBA" id="ARBA00023211"/>
    </source>
</evidence>
<dbReference type="GO" id="GO:0004309">
    <property type="term" value="F:exopolyphosphatase activity"/>
    <property type="evidence" value="ECO:0007669"/>
    <property type="project" value="TreeGrafter"/>
</dbReference>
<dbReference type="InterPro" id="IPR001667">
    <property type="entry name" value="DDH_dom"/>
</dbReference>
<dbReference type="SMART" id="SM01131">
    <property type="entry name" value="DHHA2"/>
    <property type="match status" value="1"/>
</dbReference>
<evidence type="ECO:0000256" key="1">
    <source>
        <dbReference type="ARBA" id="ARBA00001936"/>
    </source>
</evidence>
<dbReference type="EMBL" id="LATX01002432">
    <property type="protein sequence ID" value="KTB29491.1"/>
    <property type="molecule type" value="Genomic_DNA"/>
</dbReference>
<keyword evidence="3" id="KW-0378">Hydrolase</keyword>
<dbReference type="GO" id="GO:0005737">
    <property type="term" value="C:cytoplasm"/>
    <property type="evidence" value="ECO:0007669"/>
    <property type="project" value="InterPro"/>
</dbReference>
<evidence type="ECO:0000259" key="5">
    <source>
        <dbReference type="SMART" id="SM01131"/>
    </source>
</evidence>
<dbReference type="InterPro" id="IPR038222">
    <property type="entry name" value="DHHA2_dom_sf"/>
</dbReference>
<keyword evidence="4" id="KW-0464">Manganese</keyword>
<dbReference type="InterPro" id="IPR004097">
    <property type="entry name" value="DHHA2"/>
</dbReference>
<dbReference type="SUPFAM" id="SSF64182">
    <property type="entry name" value="DHH phosphoesterases"/>
    <property type="match status" value="1"/>
</dbReference>
<dbReference type="eggNOG" id="KOG4129">
    <property type="taxonomic scope" value="Eukaryota"/>
</dbReference>
<dbReference type="PANTHER" id="PTHR12112:SF39">
    <property type="entry name" value="EG:152A3.5 PROTEIN (FBGN0003116_PN PROTEIN)"/>
    <property type="match status" value="1"/>
</dbReference>
<evidence type="ECO:0000256" key="2">
    <source>
        <dbReference type="ARBA" id="ARBA00022723"/>
    </source>
</evidence>
<dbReference type="GO" id="GO:0046872">
    <property type="term" value="F:metal ion binding"/>
    <property type="evidence" value="ECO:0007669"/>
    <property type="project" value="UniProtKB-KW"/>
</dbReference>
<dbReference type="Gene3D" id="3.90.1640.10">
    <property type="entry name" value="inorganic pyrophosphatase (n-terminal core)"/>
    <property type="match status" value="1"/>
</dbReference>
<protein>
    <recommendedName>
        <fullName evidence="5">DHHA2 domain-containing protein</fullName>
    </recommendedName>
</protein>
<gene>
    <name evidence="6" type="ORF">WG66_17949</name>
</gene>
<dbReference type="Pfam" id="PF01368">
    <property type="entry name" value="DHH"/>
    <property type="match status" value="1"/>
</dbReference>
<accession>A0A0W0EZJ8</accession>
<organism evidence="6 7">
    <name type="scientific">Moniliophthora roreri</name>
    <name type="common">Frosty pod rot fungus</name>
    <name type="synonym">Monilia roreri</name>
    <dbReference type="NCBI Taxonomy" id="221103"/>
    <lineage>
        <taxon>Eukaryota</taxon>
        <taxon>Fungi</taxon>
        <taxon>Dikarya</taxon>
        <taxon>Basidiomycota</taxon>
        <taxon>Agaricomycotina</taxon>
        <taxon>Agaricomycetes</taxon>
        <taxon>Agaricomycetidae</taxon>
        <taxon>Agaricales</taxon>
        <taxon>Marasmiineae</taxon>
        <taxon>Marasmiaceae</taxon>
        <taxon>Moniliophthora</taxon>
    </lineage>
</organism>
<comment type="cofactor">
    <cofactor evidence="1">
        <name>Mn(2+)</name>
        <dbReference type="ChEBI" id="CHEBI:29035"/>
    </cofactor>
</comment>